<organism evidence="3 4">
    <name type="scientific">Methanospirillum purgamenti</name>
    <dbReference type="NCBI Taxonomy" id="2834276"/>
    <lineage>
        <taxon>Archaea</taxon>
        <taxon>Methanobacteriati</taxon>
        <taxon>Methanobacteriota</taxon>
        <taxon>Stenosarchaea group</taxon>
        <taxon>Methanomicrobia</taxon>
        <taxon>Methanomicrobiales</taxon>
        <taxon>Methanospirillaceae</taxon>
        <taxon>Methanospirillum</taxon>
    </lineage>
</organism>
<gene>
    <name evidence="3" type="ORF">KHC33_09245</name>
</gene>
<dbReference type="SUPFAM" id="SSF55797">
    <property type="entry name" value="PR-1-like"/>
    <property type="match status" value="1"/>
</dbReference>
<dbReference type="AlphaFoldDB" id="A0A8E7EIL3"/>
<dbReference type="InterPro" id="IPR014044">
    <property type="entry name" value="CAP_dom"/>
</dbReference>
<accession>A0A8E7EIL3</accession>
<dbReference type="InterPro" id="IPR011635">
    <property type="entry name" value="CARDB"/>
</dbReference>
<dbReference type="CDD" id="cd05379">
    <property type="entry name" value="CAP_bacterial"/>
    <property type="match status" value="1"/>
</dbReference>
<evidence type="ECO:0008006" key="5">
    <source>
        <dbReference type="Google" id="ProtNLM"/>
    </source>
</evidence>
<reference evidence="3 4" key="1">
    <citation type="submission" date="2021-05" db="EMBL/GenBank/DDBJ databases">
        <title>A novel Methanospirillum isolate from a pyrite-forming mixed culture.</title>
        <authorList>
            <person name="Bunk B."/>
            <person name="Sproer C."/>
            <person name="Spring S."/>
            <person name="Pester M."/>
        </authorList>
    </citation>
    <scope>NUCLEOTIDE SEQUENCE [LARGE SCALE GENOMIC DNA]</scope>
    <source>
        <strain evidence="3 4">J.3.6.1-F.2.7.3</strain>
    </source>
</reference>
<proteinExistence type="predicted"/>
<dbReference type="Pfam" id="PF07705">
    <property type="entry name" value="CARDB"/>
    <property type="match status" value="2"/>
</dbReference>
<dbReference type="Proteomes" id="UP000680656">
    <property type="component" value="Chromosome"/>
</dbReference>
<evidence type="ECO:0000313" key="3">
    <source>
        <dbReference type="EMBL" id="QVV87555.1"/>
    </source>
</evidence>
<sequence length="448" mass="50395">MNRSKQLFFILIIYLLFIPGSLSENESINLSVLEYEMHLTPDLSVSDLQNPQTVKTGEDVTGSIIVSNNGPISATNVVTDFILKKDGLQGEEIIWLGSKSTEIMPPGQRGKIPFVFSIPKGLTEGDYHLEAIIQAYEQEFFTHNNRIQTSTPLKINQGEKWKWGHPNLQIVIDSIDTNLTSPGSPLRISYSTINQNKDTAGSYQTAFILSPDKNLSSGGYRIREERAFSVLSYMNEKGSSVDLIPEYVPPGVYYLISVVDYTGMIQETDEADNIFIYSDPVTITYPDDIYSDSYADSISGYLYLKTNKYREYLGLRPLEFDDDLRKIAFDHSLDMIERSYFSHYTPEGIDPAGRAQLAGYDINRKMDDGSIRTGIAENIIRIASGHTIGKAYTGFVDPTTPEEIADVMMIEWINSPEHNKNLINPTIEKVGIGAKFDGEFFYATQNFF</sequence>
<keyword evidence="4" id="KW-1185">Reference proteome</keyword>
<dbReference type="InterPro" id="IPR013783">
    <property type="entry name" value="Ig-like_fold"/>
</dbReference>
<dbReference type="KEGG" id="mrtj:KHC33_09245"/>
<feature type="domain" description="CARDB" evidence="2">
    <location>
        <begin position="40"/>
        <end position="133"/>
    </location>
</feature>
<evidence type="ECO:0000259" key="2">
    <source>
        <dbReference type="Pfam" id="PF07705"/>
    </source>
</evidence>
<evidence type="ECO:0000313" key="4">
    <source>
        <dbReference type="Proteomes" id="UP000680656"/>
    </source>
</evidence>
<dbReference type="Pfam" id="PF00188">
    <property type="entry name" value="CAP"/>
    <property type="match status" value="1"/>
</dbReference>
<feature type="domain" description="SCP" evidence="1">
    <location>
        <begin position="306"/>
        <end position="447"/>
    </location>
</feature>
<dbReference type="InterPro" id="IPR035940">
    <property type="entry name" value="CAP_sf"/>
</dbReference>
<dbReference type="PANTHER" id="PTHR31157">
    <property type="entry name" value="SCP DOMAIN-CONTAINING PROTEIN"/>
    <property type="match status" value="1"/>
</dbReference>
<dbReference type="PANTHER" id="PTHR31157:SF1">
    <property type="entry name" value="SCP DOMAIN-CONTAINING PROTEIN"/>
    <property type="match status" value="1"/>
</dbReference>
<feature type="domain" description="CARDB" evidence="2">
    <location>
        <begin position="166"/>
        <end position="275"/>
    </location>
</feature>
<protein>
    <recommendedName>
        <fullName evidence="5">SCP domain-containing protein</fullName>
    </recommendedName>
</protein>
<dbReference type="Gene3D" id="3.40.33.10">
    <property type="entry name" value="CAP"/>
    <property type="match status" value="1"/>
</dbReference>
<dbReference type="EMBL" id="CP075546">
    <property type="protein sequence ID" value="QVV87555.1"/>
    <property type="molecule type" value="Genomic_DNA"/>
</dbReference>
<dbReference type="Gene3D" id="2.60.40.10">
    <property type="entry name" value="Immunoglobulins"/>
    <property type="match status" value="2"/>
</dbReference>
<dbReference type="GeneID" id="65097367"/>
<name>A0A8E7EIL3_9EURY</name>
<dbReference type="RefSeq" id="WP_214418375.1">
    <property type="nucleotide sequence ID" value="NZ_CP075546.1"/>
</dbReference>
<evidence type="ECO:0000259" key="1">
    <source>
        <dbReference type="Pfam" id="PF00188"/>
    </source>
</evidence>